<dbReference type="SUPFAM" id="SSF52540">
    <property type="entry name" value="P-loop containing nucleoside triphosphate hydrolases"/>
    <property type="match status" value="1"/>
</dbReference>
<comment type="caution">
    <text evidence="2">The sequence shown here is derived from an EMBL/GenBank/DDBJ whole genome shotgun (WGS) entry which is preliminary data.</text>
</comment>
<evidence type="ECO:0000259" key="1">
    <source>
        <dbReference type="Pfam" id="PF12696"/>
    </source>
</evidence>
<proteinExistence type="predicted"/>
<organism evidence="2 3">
    <name type="scientific">Fictibacillus aquaticus</name>
    <dbReference type="NCBI Taxonomy" id="2021314"/>
    <lineage>
        <taxon>Bacteria</taxon>
        <taxon>Bacillati</taxon>
        <taxon>Bacillota</taxon>
        <taxon>Bacilli</taxon>
        <taxon>Bacillales</taxon>
        <taxon>Fictibacillaceae</taxon>
        <taxon>Fictibacillus</taxon>
    </lineage>
</organism>
<name>A0A235F4B0_9BACL</name>
<dbReference type="CDD" id="cd01127">
    <property type="entry name" value="TrwB_TraG_TraD_VirD4"/>
    <property type="match status" value="1"/>
</dbReference>
<gene>
    <name evidence="2" type="ORF">CGZ90_19265</name>
</gene>
<dbReference type="InterPro" id="IPR027417">
    <property type="entry name" value="P-loop_NTPase"/>
</dbReference>
<evidence type="ECO:0000313" key="3">
    <source>
        <dbReference type="Proteomes" id="UP000215059"/>
    </source>
</evidence>
<accession>A0A235F4B0</accession>
<protein>
    <recommendedName>
        <fullName evidence="1">TraD/TraG TraM recognition site domain-containing protein</fullName>
    </recommendedName>
</protein>
<reference evidence="2 3" key="1">
    <citation type="submission" date="2017-07" db="EMBL/GenBank/DDBJ databases">
        <title>Fictibacillus sp. nov. GDSW-R2A3 Genome sequencing and assembly.</title>
        <authorList>
            <person name="Mayilraj S."/>
        </authorList>
    </citation>
    <scope>NUCLEOTIDE SEQUENCE [LARGE SCALE GENOMIC DNA]</scope>
    <source>
        <strain evidence="2 3">GDSW-R2A3</strain>
    </source>
</reference>
<dbReference type="InterPro" id="IPR032689">
    <property type="entry name" value="TraG-D_C"/>
</dbReference>
<keyword evidence="3" id="KW-1185">Reference proteome</keyword>
<evidence type="ECO:0000313" key="2">
    <source>
        <dbReference type="EMBL" id="OYD56109.1"/>
    </source>
</evidence>
<dbReference type="Pfam" id="PF12696">
    <property type="entry name" value="TraG-D_C"/>
    <property type="match status" value="1"/>
</dbReference>
<dbReference type="Gene3D" id="3.40.50.300">
    <property type="entry name" value="P-loop containing nucleotide triphosphate hydrolases"/>
    <property type="match status" value="1"/>
</dbReference>
<feature type="domain" description="TraD/TraG TraM recognition site" evidence="1">
    <location>
        <begin position="183"/>
        <end position="307"/>
    </location>
</feature>
<dbReference type="AlphaFoldDB" id="A0A235F4B0"/>
<dbReference type="EMBL" id="NOII01000051">
    <property type="protein sequence ID" value="OYD56109.1"/>
    <property type="molecule type" value="Genomic_DNA"/>
</dbReference>
<sequence>MQFIDDYEFTRDLWTFAKYLDPNEIQEVLNQDVIEYQKEAPAEMASVSTSYSSFLPTEETKKPEKKVPKQKAKMVRSERAERNYVRLFKRYRHEDAGENHLFLNASSVRTQIYLLLDSELGHLFKESEDSLDLIQLSEQKQALFVSFDGLIYDKFIKVIARFLILDINYLVSYRNRNQLKDQPILAIYDEFSVYANDKIVDTVNKSRSAGFHCIIATQTLADLEKNDPYLAKQVVGNTNTYAIGQTNNPDEVESWANTLGTFKDIDLTITTEKQEGRIKRVDLKADKGTLRHVQKFKISPDEIRDLRQGQFIFARKASREHVQPEIIYVRHPLAEG</sequence>
<dbReference type="Proteomes" id="UP000215059">
    <property type="component" value="Unassembled WGS sequence"/>
</dbReference>